<reference evidence="2" key="1">
    <citation type="journal article" date="2011" name="Nature">
        <title>Genome sequence and analysis of the tuber crop potato.</title>
        <authorList>
            <consortium name="The Potato Genome Sequencing Consortium"/>
        </authorList>
    </citation>
    <scope>NUCLEOTIDE SEQUENCE [LARGE SCALE GENOMIC DNA]</scope>
    <source>
        <strain evidence="2">cv. DM1-3 516 R44</strain>
    </source>
</reference>
<sequence>MTHGLDHGSWEVSWSSVRPLRAWKGGEAHCLRDHGHHHEPWFPARPVKVADHSASLVGIADQVDDSPFGVFHHRLAPAFSIVMLWVIGRHDTTLRNYSSMHRMLSFSTDLIRSFRAQHIGTKG</sequence>
<dbReference type="AlphaFoldDB" id="M1DKC3"/>
<accession>M1DKC3</accession>
<keyword evidence="2" id="KW-1185">Reference proteome</keyword>
<proteinExistence type="predicted"/>
<reference evidence="1" key="2">
    <citation type="submission" date="2015-06" db="UniProtKB">
        <authorList>
            <consortium name="EnsemblPlants"/>
        </authorList>
    </citation>
    <scope>IDENTIFICATION</scope>
    <source>
        <strain evidence="1">DM1-3 516 R44</strain>
    </source>
</reference>
<dbReference type="HOGENOM" id="CLU_2019295_0_0_1"/>
<evidence type="ECO:0000313" key="2">
    <source>
        <dbReference type="Proteomes" id="UP000011115"/>
    </source>
</evidence>
<dbReference type="InParanoid" id="M1DKC3"/>
<dbReference type="Proteomes" id="UP000011115">
    <property type="component" value="Unassembled WGS sequence"/>
</dbReference>
<organism evidence="1 2">
    <name type="scientific">Solanum tuberosum</name>
    <name type="common">Potato</name>
    <dbReference type="NCBI Taxonomy" id="4113"/>
    <lineage>
        <taxon>Eukaryota</taxon>
        <taxon>Viridiplantae</taxon>
        <taxon>Streptophyta</taxon>
        <taxon>Embryophyta</taxon>
        <taxon>Tracheophyta</taxon>
        <taxon>Spermatophyta</taxon>
        <taxon>Magnoliopsida</taxon>
        <taxon>eudicotyledons</taxon>
        <taxon>Gunneridae</taxon>
        <taxon>Pentapetalae</taxon>
        <taxon>asterids</taxon>
        <taxon>lamiids</taxon>
        <taxon>Solanales</taxon>
        <taxon>Solanaceae</taxon>
        <taxon>Solanoideae</taxon>
        <taxon>Solaneae</taxon>
        <taxon>Solanum</taxon>
    </lineage>
</organism>
<dbReference type="Gramene" id="PGSC0003DMT400090416">
    <property type="protein sequence ID" value="PGSC0003DMT400090416"/>
    <property type="gene ID" value="PGSC0003DMG400039987"/>
</dbReference>
<protein>
    <submittedName>
        <fullName evidence="1">Uncharacterized protein</fullName>
    </submittedName>
</protein>
<dbReference type="PaxDb" id="4113-PGSC0003DMT400090416"/>
<evidence type="ECO:0000313" key="1">
    <source>
        <dbReference type="EnsemblPlants" id="PGSC0003DMT400090416"/>
    </source>
</evidence>
<name>M1DKC3_SOLTU</name>
<dbReference type="EnsemblPlants" id="PGSC0003DMT400090416">
    <property type="protein sequence ID" value="PGSC0003DMT400090416"/>
    <property type="gene ID" value="PGSC0003DMG400039987"/>
</dbReference>